<dbReference type="Pfam" id="PF15644">
    <property type="entry name" value="Gln_amidase"/>
    <property type="match status" value="1"/>
</dbReference>
<dbReference type="RefSeq" id="WP_132922454.1">
    <property type="nucleotide sequence ID" value="NZ_SJOI01000001.1"/>
</dbReference>
<dbReference type="InterPro" id="IPR028908">
    <property type="entry name" value="Tox-PL_dom"/>
</dbReference>
<name>A0A4R1ND98_9GAMM</name>
<dbReference type="OrthoDB" id="6476127at2"/>
<dbReference type="AlphaFoldDB" id="A0A4R1ND98"/>
<evidence type="ECO:0000313" key="3">
    <source>
        <dbReference type="EMBL" id="TCL03601.1"/>
    </source>
</evidence>
<evidence type="ECO:0000313" key="4">
    <source>
        <dbReference type="Proteomes" id="UP000294555"/>
    </source>
</evidence>
<feature type="region of interest" description="Disordered" evidence="1">
    <location>
        <begin position="43"/>
        <end position="66"/>
    </location>
</feature>
<dbReference type="EMBL" id="SJOI01000001">
    <property type="protein sequence ID" value="TCL03601.1"/>
    <property type="molecule type" value="Genomic_DNA"/>
</dbReference>
<organism evidence="3 4">
    <name type="scientific">Sodalis ligni</name>
    <dbReference type="NCBI Taxonomy" id="2697027"/>
    <lineage>
        <taxon>Bacteria</taxon>
        <taxon>Pseudomonadati</taxon>
        <taxon>Pseudomonadota</taxon>
        <taxon>Gammaproteobacteria</taxon>
        <taxon>Enterobacterales</taxon>
        <taxon>Bruguierivoracaceae</taxon>
        <taxon>Sodalis</taxon>
    </lineage>
</organism>
<evidence type="ECO:0000256" key="1">
    <source>
        <dbReference type="SAM" id="MobiDB-lite"/>
    </source>
</evidence>
<protein>
    <submittedName>
        <fullName evidence="3">Papain fold toxin 1 (Glutamine deamidase) of polymorphic toxin system</fullName>
    </submittedName>
</protein>
<reference evidence="3 4" key="1">
    <citation type="submission" date="2019-02" db="EMBL/GenBank/DDBJ databases">
        <title>Investigation of anaerobic lignin degradation for improved lignocellulosic biofuels.</title>
        <authorList>
            <person name="Deangelis K."/>
        </authorList>
    </citation>
    <scope>NUCLEOTIDE SEQUENCE [LARGE SCALE GENOMIC DNA]</scope>
    <source>
        <strain evidence="3 4">159R</strain>
    </source>
</reference>
<dbReference type="Proteomes" id="UP000294555">
    <property type="component" value="Unassembled WGS sequence"/>
</dbReference>
<sequence length="374" mass="41019">MGNNITTLYAFEKPPNRDIDNFRPLNNPVKKLLMVHNSTNTAGLPQSNSCPHITASHSTSSDDDQAFNKTKGADANTRVSAITGNACLVQEISPAYPFGINDQRSNIPGDTERFPEDDENFTFIDFDIVSNQADRFPEDNNNSAGPSGLIASADTLAPPRYGACDYADKLGEYISRTLIAKVNQQGKAPLLLRPLAAIASWFGYHGFGQSNCLSCAASVADTLKQGKMYQAFPTQRGGRPSEFATLQNAVNITRLDSVEQLASHLTVSGDLNIVLTIKRPPSLWRRIFHWVDGHACNIIKTGDTLFLVDAQKKNYTLCNISRDDELSNERIDVLRAKLAADIRPELTRFVGAVDLADGSLQLYNVGWEKPDPNS</sequence>
<accession>A0A4R1ND98</accession>
<comment type="caution">
    <text evidence="3">The sequence shown here is derived from an EMBL/GenBank/DDBJ whole genome shotgun (WGS) entry which is preliminary data.</text>
</comment>
<feature type="domain" description="Tox-PL" evidence="2">
    <location>
        <begin position="211"/>
        <end position="312"/>
    </location>
</feature>
<evidence type="ECO:0000259" key="2">
    <source>
        <dbReference type="Pfam" id="PF15644"/>
    </source>
</evidence>
<proteinExistence type="predicted"/>
<keyword evidence="4" id="KW-1185">Reference proteome</keyword>
<gene>
    <name evidence="3" type="ORF">EZJ58_1677</name>
</gene>
<feature type="compositionally biased region" description="Polar residues" evidence="1">
    <location>
        <begin position="43"/>
        <end position="59"/>
    </location>
</feature>